<dbReference type="EMBL" id="GBHO01007766">
    <property type="protein sequence ID" value="JAG35838.1"/>
    <property type="molecule type" value="Transcribed_RNA"/>
</dbReference>
<protein>
    <submittedName>
        <fullName evidence="1">Protein SOK1</fullName>
    </submittedName>
</protein>
<reference evidence="2" key="3">
    <citation type="journal article" date="2016" name="Gigascience">
        <title>De novo construction of an expanded transcriptome assembly for the western tarnished plant bug, Lygus hesperus.</title>
        <authorList>
            <person name="Tassone E.E."/>
            <person name="Geib S.M."/>
            <person name="Hall B."/>
            <person name="Fabrick J.A."/>
            <person name="Brent C.S."/>
            <person name="Hull J.J."/>
        </authorList>
    </citation>
    <scope>NUCLEOTIDE SEQUENCE</scope>
</reference>
<name>A0A0A9YXL1_LYGHE</name>
<proteinExistence type="predicted"/>
<organism evidence="1">
    <name type="scientific">Lygus hesperus</name>
    <name type="common">Western plant bug</name>
    <dbReference type="NCBI Taxonomy" id="30085"/>
    <lineage>
        <taxon>Eukaryota</taxon>
        <taxon>Metazoa</taxon>
        <taxon>Ecdysozoa</taxon>
        <taxon>Arthropoda</taxon>
        <taxon>Hexapoda</taxon>
        <taxon>Insecta</taxon>
        <taxon>Pterygota</taxon>
        <taxon>Neoptera</taxon>
        <taxon>Paraneoptera</taxon>
        <taxon>Hemiptera</taxon>
        <taxon>Heteroptera</taxon>
        <taxon>Panheteroptera</taxon>
        <taxon>Cimicomorpha</taxon>
        <taxon>Miridae</taxon>
        <taxon>Mirini</taxon>
        <taxon>Lygus</taxon>
    </lineage>
</organism>
<reference evidence="1" key="1">
    <citation type="journal article" date="2014" name="PLoS ONE">
        <title>Transcriptome-Based Identification of ABC Transporters in the Western Tarnished Plant Bug Lygus hesperus.</title>
        <authorList>
            <person name="Hull J.J."/>
            <person name="Chaney K."/>
            <person name="Geib S.M."/>
            <person name="Fabrick J.A."/>
            <person name="Brent C.S."/>
            <person name="Walsh D."/>
            <person name="Lavine L.C."/>
        </authorList>
    </citation>
    <scope>NUCLEOTIDE SEQUENCE</scope>
</reference>
<evidence type="ECO:0000313" key="2">
    <source>
        <dbReference type="EMBL" id="JAP98029.1"/>
    </source>
</evidence>
<dbReference type="EMBL" id="GDHC01020599">
    <property type="protein sequence ID" value="JAP98029.1"/>
    <property type="molecule type" value="Transcribed_RNA"/>
</dbReference>
<sequence length="146" mass="16218">MAYSTTSSNSSYSCDAAESYYQAVNVNGLISDAQYIEEVGVNAVCEEALNEEKSTISTLQKWPHVPTWKNKYAIYSLKKLPEIIQYNYSNVIDYVDREVLLTGKSVYEMPITIDYTCGGVVSIPAHATPPKREFVATLNGMNIGDI</sequence>
<accession>A0A0A9YXL1</accession>
<evidence type="ECO:0000313" key="1">
    <source>
        <dbReference type="EMBL" id="JAG35838.1"/>
    </source>
</evidence>
<reference evidence="1" key="2">
    <citation type="submission" date="2014-07" db="EMBL/GenBank/DDBJ databases">
        <authorList>
            <person name="Hull J."/>
        </authorList>
    </citation>
    <scope>NUCLEOTIDE SEQUENCE</scope>
</reference>
<dbReference type="AlphaFoldDB" id="A0A0A9YXL1"/>
<gene>
    <name evidence="1" type="primary">SOK1</name>
    <name evidence="1" type="ORF">CM83_7719</name>
    <name evidence="2" type="ORF">g.11546</name>
</gene>